<proteinExistence type="predicted"/>
<dbReference type="PANTHER" id="PTHR35339">
    <property type="entry name" value="LINALOOL DEHYDRATASE_ISOMERASE DOMAIN-CONTAINING PROTEIN"/>
    <property type="match status" value="1"/>
</dbReference>
<dbReference type="PIRSF" id="PIRSF014753">
    <property type="entry name" value="UCP014753"/>
    <property type="match status" value="1"/>
</dbReference>
<keyword evidence="4" id="KW-1185">Reference proteome</keyword>
<feature type="domain" description="DUF2264" evidence="1">
    <location>
        <begin position="21"/>
        <end position="428"/>
    </location>
</feature>
<evidence type="ECO:0000313" key="3">
    <source>
        <dbReference type="EMBL" id="TFB04504.1"/>
    </source>
</evidence>
<name>A0ABY2H977_9HYPO</name>
<gene>
    <name evidence="3" type="ORF">CCMA1212_003961</name>
</gene>
<feature type="domain" description="DUF2264" evidence="2">
    <location>
        <begin position="434"/>
        <end position="715"/>
    </location>
</feature>
<evidence type="ECO:0000259" key="2">
    <source>
        <dbReference type="Pfam" id="PF20938"/>
    </source>
</evidence>
<dbReference type="PANTHER" id="PTHR35339:SF4">
    <property type="entry name" value="LINALOOL DEHYDRATASE_ISOMERASE DOMAIN-CONTAINING PROTEIN"/>
    <property type="match status" value="1"/>
</dbReference>
<dbReference type="InterPro" id="IPR049349">
    <property type="entry name" value="DUF2264_N"/>
</dbReference>
<protein>
    <submittedName>
        <fullName evidence="3">Uncharacterized protein</fullName>
    </submittedName>
</protein>
<dbReference type="GeneID" id="300575738"/>
<comment type="caution">
    <text evidence="3">The sequence shown here is derived from an EMBL/GenBank/DDBJ whole genome shotgun (WGS) entry which is preliminary data.</text>
</comment>
<dbReference type="RefSeq" id="XP_073560705.1">
    <property type="nucleotide sequence ID" value="XM_073701288.1"/>
</dbReference>
<accession>A0ABY2H977</accession>
<evidence type="ECO:0000259" key="1">
    <source>
        <dbReference type="Pfam" id="PF10022"/>
    </source>
</evidence>
<dbReference type="EMBL" id="PPTA01000004">
    <property type="protein sequence ID" value="TFB04504.1"/>
    <property type="molecule type" value="Genomic_DNA"/>
</dbReference>
<organism evidence="3 4">
    <name type="scientific">Trichoderma ghanense</name>
    <dbReference type="NCBI Taxonomy" id="65468"/>
    <lineage>
        <taxon>Eukaryota</taxon>
        <taxon>Fungi</taxon>
        <taxon>Dikarya</taxon>
        <taxon>Ascomycota</taxon>
        <taxon>Pezizomycotina</taxon>
        <taxon>Sordariomycetes</taxon>
        <taxon>Hypocreomycetidae</taxon>
        <taxon>Hypocreales</taxon>
        <taxon>Hypocreaceae</taxon>
        <taxon>Trichoderma</taxon>
    </lineage>
</organism>
<reference evidence="3 4" key="1">
    <citation type="submission" date="2018-01" db="EMBL/GenBank/DDBJ databases">
        <title>Genome characterization of the sugarcane-associated fungus Trichoderma ghanense CCMA-1212 and their application in lignocelulose bioconversion.</title>
        <authorList>
            <person name="Steindorff A.S."/>
            <person name="Mendes T.D."/>
            <person name="Vilela E.S.D."/>
            <person name="Rodrigues D.S."/>
            <person name="Formighieri E.F."/>
            <person name="Melo I.S."/>
            <person name="Favaro L.C.L."/>
        </authorList>
    </citation>
    <scope>NUCLEOTIDE SEQUENCE [LARGE SCALE GENOMIC DNA]</scope>
    <source>
        <strain evidence="3 4">CCMA-1212</strain>
    </source>
</reference>
<dbReference type="InterPro" id="IPR016624">
    <property type="entry name" value="UCP014753"/>
</dbReference>
<sequence length="723" mass="80447">MAPLSLGYNDKHPFTQVPLTDRASVQDLLRTLLDPLEPFFSPQKARVKCPGATAVRFDQTASEIEGLCRPLWGLACLLAGGGQYHGTEWWIQGIRAGTDPESPEYWGYPRDNDQRMVEMCPLGYALAVAPEIWKGLSQKERVNVENWLGNSINEKKYVTALQKNNLFAKSIFLRAHLLTGSRSMPNTNWLWFRVFANLGLKQNGAKYSQERLDSDIEHLNTFYRGEGWSNDGPEGIHRESSRSPPNFLDSPVLLKPFPQSLTSLPCSAEMDYYSSSFAIHFLQLLYAKLAGESDPSRAKEFKHRAQVAALDLIHYHDEIGRAIPFGRSLVYRFAMVSFWGALAYADVDLPAPLTWGMVKGVVLRNLRWWQTQNDIWTSSGTLSLGFSYPTMYITENYNSPGSPYWACLAFICLAVPEQHPFWTSKEEPISPQIPKIKAIRQPGHITSYLGGHCMLLSSGQACGYPMKATHAKYGGFAYSSAFGYSVPSGLFSLEQYALASQLGLSDDGGEYWKTRRLSEYAAVEERDGQPILVSIWKPFADVKIKTLLIPPVESTPNWHLRVHHIQAGREVMTADGSFAIRNVNSENGRYLELYDESKCEGTSPKIIGNYDTNTPAGWDTGLNGAFAVAPNAGAVGIKALEPQGQRRAMLVNADPNTNLMESRTTIPTLQHTIPRGQGVWYVSAIYAKPAGPGVPKESYLDGWKSPPTIPNWLLQEMAADGGM</sequence>
<evidence type="ECO:0000313" key="4">
    <source>
        <dbReference type="Proteomes" id="UP001642720"/>
    </source>
</evidence>
<dbReference type="Proteomes" id="UP001642720">
    <property type="component" value="Unassembled WGS sequence"/>
</dbReference>
<dbReference type="Pfam" id="PF20938">
    <property type="entry name" value="DUF2264_C"/>
    <property type="match status" value="1"/>
</dbReference>
<dbReference type="InterPro" id="IPR049237">
    <property type="entry name" value="DUF2264_C"/>
</dbReference>
<dbReference type="Pfam" id="PF10022">
    <property type="entry name" value="DUF2264"/>
    <property type="match status" value="1"/>
</dbReference>